<dbReference type="Proteomes" id="UP000297299">
    <property type="component" value="Unassembled WGS sequence"/>
</dbReference>
<dbReference type="AlphaFoldDB" id="A0A4Y8DI13"/>
<reference evidence="1 2" key="1">
    <citation type="submission" date="2017-11" db="EMBL/GenBank/DDBJ databases">
        <title>Comparative genomics of Botrytis spp.</title>
        <authorList>
            <person name="Valero-Jimenez C.A."/>
            <person name="Tapia P."/>
            <person name="Veloso J."/>
            <person name="Silva-Moreno E."/>
            <person name="Staats M."/>
            <person name="Valdes J.H."/>
            <person name="Van Kan J.A.L."/>
        </authorList>
    </citation>
    <scope>NUCLEOTIDE SEQUENCE [LARGE SCALE GENOMIC DNA]</scope>
    <source>
        <strain evidence="1 2">MUCL2830</strain>
    </source>
</reference>
<evidence type="ECO:0000313" key="1">
    <source>
        <dbReference type="EMBL" id="TEY85118.1"/>
    </source>
</evidence>
<gene>
    <name evidence="1" type="ORF">BOTCAL_0017g00310</name>
</gene>
<dbReference type="EMBL" id="PHWZ01000017">
    <property type="protein sequence ID" value="TEY85118.1"/>
    <property type="molecule type" value="Genomic_DNA"/>
</dbReference>
<organism evidence="1 2">
    <name type="scientific">Botryotinia calthae</name>
    <dbReference type="NCBI Taxonomy" id="38488"/>
    <lineage>
        <taxon>Eukaryota</taxon>
        <taxon>Fungi</taxon>
        <taxon>Dikarya</taxon>
        <taxon>Ascomycota</taxon>
        <taxon>Pezizomycotina</taxon>
        <taxon>Leotiomycetes</taxon>
        <taxon>Helotiales</taxon>
        <taxon>Sclerotiniaceae</taxon>
        <taxon>Botryotinia</taxon>
    </lineage>
</organism>
<sequence length="74" mass="8651">MPPENQTWYEVKLWALLLNCSKSRKITNSSWYQDYRKLKYDQRAAEPSSNPKKPRIISSASMQFPFSVHKVTGS</sequence>
<protein>
    <submittedName>
        <fullName evidence="1">Uncharacterized protein</fullName>
    </submittedName>
</protein>
<proteinExistence type="predicted"/>
<comment type="caution">
    <text evidence="1">The sequence shown here is derived from an EMBL/GenBank/DDBJ whole genome shotgun (WGS) entry which is preliminary data.</text>
</comment>
<keyword evidence="2" id="KW-1185">Reference proteome</keyword>
<name>A0A4Y8DI13_9HELO</name>
<accession>A0A4Y8DI13</accession>
<evidence type="ECO:0000313" key="2">
    <source>
        <dbReference type="Proteomes" id="UP000297299"/>
    </source>
</evidence>